<proteinExistence type="predicted"/>
<accession>A0ACC0TZQ5</accession>
<protein>
    <submittedName>
        <fullName evidence="1">Uncharacterized protein</fullName>
    </submittedName>
</protein>
<keyword evidence="2" id="KW-1185">Reference proteome</keyword>
<gene>
    <name evidence="1" type="ORF">F5148DRAFT_477546</name>
</gene>
<evidence type="ECO:0000313" key="1">
    <source>
        <dbReference type="EMBL" id="KAI9453358.1"/>
    </source>
</evidence>
<name>A0ACC0TZQ5_9AGAM</name>
<dbReference type="Proteomes" id="UP001207468">
    <property type="component" value="Unassembled WGS sequence"/>
</dbReference>
<organism evidence="1 2">
    <name type="scientific">Russula earlei</name>
    <dbReference type="NCBI Taxonomy" id="71964"/>
    <lineage>
        <taxon>Eukaryota</taxon>
        <taxon>Fungi</taxon>
        <taxon>Dikarya</taxon>
        <taxon>Basidiomycota</taxon>
        <taxon>Agaricomycotina</taxon>
        <taxon>Agaricomycetes</taxon>
        <taxon>Russulales</taxon>
        <taxon>Russulaceae</taxon>
        <taxon>Russula</taxon>
    </lineage>
</organism>
<evidence type="ECO:0000313" key="2">
    <source>
        <dbReference type="Proteomes" id="UP001207468"/>
    </source>
</evidence>
<dbReference type="EMBL" id="JAGFNK010000306">
    <property type="protein sequence ID" value="KAI9453358.1"/>
    <property type="molecule type" value="Genomic_DNA"/>
</dbReference>
<sequence length="200" mass="22871">MAATARPGSKPVTWTVPGARRRAYRVMPSTTKPCLGDRYRAILSSFLPFATCQRNRHHAHAARSRLPLQTRSPDNPAHPKMKAERSRPTPLCSGFQVLFFHFPFHFFLLFFSFMFSPLSVTRVPSGLLFPVRACFFFTLRRVTGQFPHHETLMARDGFPRLRCYTLSCVLAFFSQPISCNHHVDVIIQLTMLLSVNIMIS</sequence>
<reference evidence="1" key="1">
    <citation type="submission" date="2021-03" db="EMBL/GenBank/DDBJ databases">
        <title>Evolutionary priming and transition to the ectomycorrhizal habit in an iconic lineage of mushroom-forming fungi: is preadaptation a requirement?</title>
        <authorList>
            <consortium name="DOE Joint Genome Institute"/>
            <person name="Looney B.P."/>
            <person name="Miyauchi S."/>
            <person name="Morin E."/>
            <person name="Drula E."/>
            <person name="Courty P.E."/>
            <person name="Chicoki N."/>
            <person name="Fauchery L."/>
            <person name="Kohler A."/>
            <person name="Kuo A."/>
            <person name="LaButti K."/>
            <person name="Pangilinan J."/>
            <person name="Lipzen A."/>
            <person name="Riley R."/>
            <person name="Andreopoulos W."/>
            <person name="He G."/>
            <person name="Johnson J."/>
            <person name="Barry K.W."/>
            <person name="Grigoriev I.V."/>
            <person name="Nagy L."/>
            <person name="Hibbett D."/>
            <person name="Henrissat B."/>
            <person name="Matheny P.B."/>
            <person name="Labbe J."/>
            <person name="Martin A.F."/>
        </authorList>
    </citation>
    <scope>NUCLEOTIDE SEQUENCE</scope>
    <source>
        <strain evidence="1">BPL698</strain>
    </source>
</reference>
<comment type="caution">
    <text evidence="1">The sequence shown here is derived from an EMBL/GenBank/DDBJ whole genome shotgun (WGS) entry which is preliminary data.</text>
</comment>